<name>A0A414DGR0_9FIRM</name>
<dbReference type="RefSeq" id="WP_118148428.1">
    <property type="nucleotide sequence ID" value="NZ_QRNP01000086.1"/>
</dbReference>
<evidence type="ECO:0000313" key="2">
    <source>
        <dbReference type="Proteomes" id="UP000284794"/>
    </source>
</evidence>
<proteinExistence type="predicted"/>
<dbReference type="Proteomes" id="UP000284794">
    <property type="component" value="Unassembled WGS sequence"/>
</dbReference>
<organism evidence="1 2">
    <name type="scientific">Lachnospira eligens</name>
    <dbReference type="NCBI Taxonomy" id="39485"/>
    <lineage>
        <taxon>Bacteria</taxon>
        <taxon>Bacillati</taxon>
        <taxon>Bacillota</taxon>
        <taxon>Clostridia</taxon>
        <taxon>Lachnospirales</taxon>
        <taxon>Lachnospiraceae</taxon>
        <taxon>Lachnospira</taxon>
    </lineage>
</organism>
<protein>
    <submittedName>
        <fullName evidence="1">Uncharacterized protein</fullName>
    </submittedName>
</protein>
<dbReference type="AlphaFoldDB" id="A0A414DGR0"/>
<sequence>MAYGKIYIADLSKKATDLFNELIDAKKLNEKEFISSFKEKYPKDYDLLVYEWEFKVHAFKKNKKGHPVPHPIRPDMILSNMYHNYYYKLIKKPKIQKAKDNYIKRLKCEMGKIGYKIKESPLNKWRFSVIDKSDNKDIATDLQYQELKKLCNQLMNNKKKGGAK</sequence>
<comment type="caution">
    <text evidence="1">The sequence shown here is derived from an EMBL/GenBank/DDBJ whole genome shotgun (WGS) entry which is preliminary data.</text>
</comment>
<reference evidence="1 2" key="1">
    <citation type="submission" date="2018-08" db="EMBL/GenBank/DDBJ databases">
        <title>A genome reference for cultivated species of the human gut microbiota.</title>
        <authorList>
            <person name="Zou Y."/>
            <person name="Xue W."/>
            <person name="Luo G."/>
        </authorList>
    </citation>
    <scope>NUCLEOTIDE SEQUENCE [LARGE SCALE GENOMIC DNA]</scope>
    <source>
        <strain evidence="1 2">AM32-2AC</strain>
    </source>
</reference>
<gene>
    <name evidence="1" type="ORF">DW811_05115</name>
</gene>
<dbReference type="EMBL" id="QSIS01000004">
    <property type="protein sequence ID" value="RHD09892.1"/>
    <property type="molecule type" value="Genomic_DNA"/>
</dbReference>
<evidence type="ECO:0000313" key="1">
    <source>
        <dbReference type="EMBL" id="RHD09892.1"/>
    </source>
</evidence>
<accession>A0A414DGR0</accession>